<dbReference type="OrthoDB" id="168403at2759"/>
<dbReference type="EMBL" id="KI914016">
    <property type="protein sequence ID" value="ETV91035.1"/>
    <property type="molecule type" value="Genomic_DNA"/>
</dbReference>
<accession>A0A024TA60</accession>
<dbReference type="VEuPathDB" id="FungiDB:H310_14275"/>
<proteinExistence type="predicted"/>
<dbReference type="GO" id="GO:0003676">
    <property type="term" value="F:nucleic acid binding"/>
    <property type="evidence" value="ECO:0007669"/>
    <property type="project" value="InterPro"/>
</dbReference>
<dbReference type="RefSeq" id="XP_008880315.1">
    <property type="nucleotide sequence ID" value="XM_008882093.1"/>
</dbReference>
<sequence>MFYQRSTTKWRWLTDDNDGIAYLQQDNARVHVAADDPAVNQAAQNPSFSIQFRNQPAQSPDLNVLDLGFFNSIQALQQTMECQTIDDLVHAVEKSYHDLSPKTLGKSFCTLQRVMQAVVEANGDNIYKIPRSKDKDDDMATLEQLDRRIEEESRLDELSELVNIIEV</sequence>
<dbReference type="AlphaFoldDB" id="A0A024TA60"/>
<dbReference type="InterPro" id="IPR036397">
    <property type="entry name" value="RNaseH_sf"/>
</dbReference>
<name>A0A024TA60_9STRA</name>
<organism evidence="1">
    <name type="scientific">Aphanomyces invadans</name>
    <dbReference type="NCBI Taxonomy" id="157072"/>
    <lineage>
        <taxon>Eukaryota</taxon>
        <taxon>Sar</taxon>
        <taxon>Stramenopiles</taxon>
        <taxon>Oomycota</taxon>
        <taxon>Saprolegniomycetes</taxon>
        <taxon>Saprolegniales</taxon>
        <taxon>Verrucalvaceae</taxon>
        <taxon>Aphanomyces</taxon>
    </lineage>
</organism>
<dbReference type="Gene3D" id="3.30.420.10">
    <property type="entry name" value="Ribonuclease H-like superfamily/Ribonuclease H"/>
    <property type="match status" value="1"/>
</dbReference>
<reference evidence="1" key="1">
    <citation type="submission" date="2013-12" db="EMBL/GenBank/DDBJ databases">
        <title>The Genome Sequence of Aphanomyces invadans NJM9701.</title>
        <authorList>
            <consortium name="The Broad Institute Genomics Platform"/>
            <person name="Russ C."/>
            <person name="Tyler B."/>
            <person name="van West P."/>
            <person name="Dieguez-Uribeondo J."/>
            <person name="Young S.K."/>
            <person name="Zeng Q."/>
            <person name="Gargeya S."/>
            <person name="Fitzgerald M."/>
            <person name="Abouelleil A."/>
            <person name="Alvarado L."/>
            <person name="Chapman S.B."/>
            <person name="Gainer-Dewar J."/>
            <person name="Goldberg J."/>
            <person name="Griggs A."/>
            <person name="Gujja S."/>
            <person name="Hansen M."/>
            <person name="Howarth C."/>
            <person name="Imamovic A."/>
            <person name="Ireland A."/>
            <person name="Larimer J."/>
            <person name="McCowan C."/>
            <person name="Murphy C."/>
            <person name="Pearson M."/>
            <person name="Poon T.W."/>
            <person name="Priest M."/>
            <person name="Roberts A."/>
            <person name="Saif S."/>
            <person name="Shea T."/>
            <person name="Sykes S."/>
            <person name="Wortman J."/>
            <person name="Nusbaum C."/>
            <person name="Birren B."/>
        </authorList>
    </citation>
    <scope>NUCLEOTIDE SEQUENCE [LARGE SCALE GENOMIC DNA]</scope>
    <source>
        <strain evidence="1">NJM9701</strain>
    </source>
</reference>
<gene>
    <name evidence="1" type="ORF">H310_14275</name>
</gene>
<dbReference type="PANTHER" id="PTHR47169">
    <property type="entry name" value="OS01G0541250 PROTEIN"/>
    <property type="match status" value="1"/>
</dbReference>
<dbReference type="GeneID" id="20091325"/>
<protein>
    <recommendedName>
        <fullName evidence="2">DDE-1 domain-containing protein</fullName>
    </recommendedName>
</protein>
<evidence type="ECO:0008006" key="2">
    <source>
        <dbReference type="Google" id="ProtNLM"/>
    </source>
</evidence>
<evidence type="ECO:0000313" key="1">
    <source>
        <dbReference type="EMBL" id="ETV91035.1"/>
    </source>
</evidence>